<evidence type="ECO:0000313" key="4">
    <source>
        <dbReference type="Proteomes" id="UP000679690"/>
    </source>
</evidence>
<evidence type="ECO:0000313" key="3">
    <source>
        <dbReference type="EMBL" id="MBO3741506.1"/>
    </source>
</evidence>
<proteinExistence type="predicted"/>
<feature type="signal peptide" evidence="2">
    <location>
        <begin position="1"/>
        <end position="27"/>
    </location>
</feature>
<keyword evidence="1" id="KW-1133">Transmembrane helix</keyword>
<organism evidence="3 4">
    <name type="scientific">Actinoplanes flavus</name>
    <dbReference type="NCBI Taxonomy" id="2820290"/>
    <lineage>
        <taxon>Bacteria</taxon>
        <taxon>Bacillati</taxon>
        <taxon>Actinomycetota</taxon>
        <taxon>Actinomycetes</taxon>
        <taxon>Micromonosporales</taxon>
        <taxon>Micromonosporaceae</taxon>
        <taxon>Actinoplanes</taxon>
    </lineage>
</organism>
<dbReference type="EMBL" id="JAGFNS010000021">
    <property type="protein sequence ID" value="MBO3741506.1"/>
    <property type="molecule type" value="Genomic_DNA"/>
</dbReference>
<evidence type="ECO:0000256" key="2">
    <source>
        <dbReference type="SAM" id="SignalP"/>
    </source>
</evidence>
<reference evidence="3 4" key="1">
    <citation type="submission" date="2021-03" db="EMBL/GenBank/DDBJ databases">
        <title>Actinoplanes flavus sp. nov., a novel actinomycete isolated from Coconut Palm rhizosphere soil.</title>
        <authorList>
            <person name="Luo X."/>
        </authorList>
    </citation>
    <scope>NUCLEOTIDE SEQUENCE [LARGE SCALE GENOMIC DNA]</scope>
    <source>
        <strain evidence="3 4">NEAU-H7</strain>
    </source>
</reference>
<dbReference type="Proteomes" id="UP000679690">
    <property type="component" value="Unassembled WGS sequence"/>
</dbReference>
<gene>
    <name evidence="3" type="ORF">J5X75_28755</name>
</gene>
<protein>
    <recommendedName>
        <fullName evidence="5">DUF3592 domain-containing protein</fullName>
    </recommendedName>
</protein>
<keyword evidence="2" id="KW-0732">Signal</keyword>
<feature type="chain" id="PRO_5046464359" description="DUF3592 domain-containing protein" evidence="2">
    <location>
        <begin position="28"/>
        <end position="148"/>
    </location>
</feature>
<evidence type="ECO:0000256" key="1">
    <source>
        <dbReference type="SAM" id="Phobius"/>
    </source>
</evidence>
<accession>A0ABS3USG0</accession>
<dbReference type="RefSeq" id="WP_208470651.1">
    <property type="nucleotide sequence ID" value="NZ_JAGFNS010000021.1"/>
</dbReference>
<keyword evidence="4" id="KW-1185">Reference proteome</keyword>
<keyword evidence="1" id="KW-0812">Transmembrane</keyword>
<comment type="caution">
    <text evidence="3">The sequence shown here is derived from an EMBL/GenBank/DDBJ whole genome shotgun (WGS) entry which is preliminary data.</text>
</comment>
<keyword evidence="1" id="KW-0472">Membrane</keyword>
<name>A0ABS3USG0_9ACTN</name>
<sequence length="148" mass="16324">MAQPPRSRTFLRIFFTLGLSLALTGLAGSTWSNLDDARGADADADVMRVDSSGTKRMLTVRFTTAEGQVCEDYLRSRRAEQTRVRVGDVVRIHHPKRYPCNNVREAGNANRWLSTVVAAVLAIVFGIGCFTAWGPPITMPPQRYADAP</sequence>
<feature type="transmembrane region" description="Helical" evidence="1">
    <location>
        <begin position="112"/>
        <end position="133"/>
    </location>
</feature>
<evidence type="ECO:0008006" key="5">
    <source>
        <dbReference type="Google" id="ProtNLM"/>
    </source>
</evidence>